<feature type="binding site" evidence="9">
    <location>
        <begin position="118"/>
        <end position="124"/>
    </location>
    <ligand>
        <name>ATP</name>
        <dbReference type="ChEBI" id="CHEBI:30616"/>
    </ligand>
</feature>
<dbReference type="eggNOG" id="COG0771">
    <property type="taxonomic scope" value="Bacteria"/>
</dbReference>
<dbReference type="InterPro" id="IPR005762">
    <property type="entry name" value="MurD"/>
</dbReference>
<keyword evidence="9" id="KW-0961">Cell wall biogenesis/degradation</keyword>
<dbReference type="GO" id="GO:0008764">
    <property type="term" value="F:UDP-N-acetylmuramoylalanine-D-glutamate ligase activity"/>
    <property type="evidence" value="ECO:0007669"/>
    <property type="project" value="UniProtKB-UniRule"/>
</dbReference>
<dbReference type="UniPathway" id="UPA00219"/>
<dbReference type="KEGG" id="efk:P856_651"/>
<dbReference type="PANTHER" id="PTHR43692:SF1">
    <property type="entry name" value="UDP-N-ACETYLMURAMOYLALANINE--D-GLUTAMATE LIGASE"/>
    <property type="match status" value="1"/>
</dbReference>
<evidence type="ECO:0000256" key="6">
    <source>
        <dbReference type="ARBA" id="ARBA00022741"/>
    </source>
</evidence>
<dbReference type="HAMAP" id="MF_00639">
    <property type="entry name" value="MurD"/>
    <property type="match status" value="1"/>
</dbReference>
<evidence type="ECO:0000256" key="7">
    <source>
        <dbReference type="ARBA" id="ARBA00022840"/>
    </source>
</evidence>
<dbReference type="GO" id="GO:0071555">
    <property type="term" value="P:cell wall organization"/>
    <property type="evidence" value="ECO:0007669"/>
    <property type="project" value="UniProtKB-KW"/>
</dbReference>
<comment type="pathway">
    <text evidence="2 9">Cell wall biogenesis; peptidoglycan biosynthesis.</text>
</comment>
<keyword evidence="9" id="KW-0133">Cell shape</keyword>
<dbReference type="InterPro" id="IPR013221">
    <property type="entry name" value="Mur_ligase_cen"/>
</dbReference>
<dbReference type="InterPro" id="IPR036615">
    <property type="entry name" value="Mur_ligase_C_dom_sf"/>
</dbReference>
<evidence type="ECO:0000256" key="1">
    <source>
        <dbReference type="ARBA" id="ARBA00004496"/>
    </source>
</evidence>
<dbReference type="PANTHER" id="PTHR43692">
    <property type="entry name" value="UDP-N-ACETYLMURAMOYLALANINE--D-GLUTAMATE LIGASE"/>
    <property type="match status" value="1"/>
</dbReference>
<dbReference type="GO" id="GO:0051301">
    <property type="term" value="P:cell division"/>
    <property type="evidence" value="ECO:0007669"/>
    <property type="project" value="UniProtKB-KW"/>
</dbReference>
<organism evidence="11 12">
    <name type="scientific">Candidatus Endolissoclinum faulkneri L5</name>
    <dbReference type="NCBI Taxonomy" id="1401328"/>
    <lineage>
        <taxon>Bacteria</taxon>
        <taxon>Pseudomonadati</taxon>
        <taxon>Pseudomonadota</taxon>
        <taxon>Alphaproteobacteria</taxon>
        <taxon>Rhodospirillales</taxon>
        <taxon>Rhodospirillaceae</taxon>
        <taxon>Candidatus Endolissoclinum</taxon>
    </lineage>
</organism>
<keyword evidence="4 9" id="KW-0436">Ligase</keyword>
<keyword evidence="12" id="KW-1185">Reference proteome</keyword>
<dbReference type="Gene3D" id="3.40.1190.10">
    <property type="entry name" value="Mur-like, catalytic domain"/>
    <property type="match status" value="1"/>
</dbReference>
<dbReference type="GO" id="GO:0009252">
    <property type="term" value="P:peptidoglycan biosynthetic process"/>
    <property type="evidence" value="ECO:0007669"/>
    <property type="project" value="UniProtKB-UniRule"/>
</dbReference>
<dbReference type="PATRIC" id="fig|1401328.3.peg.654"/>
<proteinExistence type="inferred from homology"/>
<dbReference type="InterPro" id="IPR036565">
    <property type="entry name" value="Mur-like_cat_sf"/>
</dbReference>
<dbReference type="GO" id="GO:0008360">
    <property type="term" value="P:regulation of cell shape"/>
    <property type="evidence" value="ECO:0007669"/>
    <property type="project" value="UniProtKB-KW"/>
</dbReference>
<dbReference type="HOGENOM" id="CLU_032540_3_0_5"/>
<keyword evidence="5 9" id="KW-0132">Cell division</keyword>
<comment type="catalytic activity">
    <reaction evidence="9">
        <text>UDP-N-acetyl-alpha-D-muramoyl-L-alanine + D-glutamate + ATP = UDP-N-acetyl-alpha-D-muramoyl-L-alanyl-D-glutamate + ADP + phosphate + H(+)</text>
        <dbReference type="Rhea" id="RHEA:16429"/>
        <dbReference type="ChEBI" id="CHEBI:15378"/>
        <dbReference type="ChEBI" id="CHEBI:29986"/>
        <dbReference type="ChEBI" id="CHEBI:30616"/>
        <dbReference type="ChEBI" id="CHEBI:43474"/>
        <dbReference type="ChEBI" id="CHEBI:83898"/>
        <dbReference type="ChEBI" id="CHEBI:83900"/>
        <dbReference type="ChEBI" id="CHEBI:456216"/>
        <dbReference type="EC" id="6.3.2.9"/>
    </reaction>
</comment>
<evidence type="ECO:0000256" key="3">
    <source>
        <dbReference type="ARBA" id="ARBA00022490"/>
    </source>
</evidence>
<keyword evidence="3 9" id="KW-0963">Cytoplasm</keyword>
<evidence type="ECO:0000256" key="4">
    <source>
        <dbReference type="ARBA" id="ARBA00022598"/>
    </source>
</evidence>
<keyword evidence="7 9" id="KW-0067">ATP-binding</keyword>
<dbReference type="RefSeq" id="WP_025300739.1">
    <property type="nucleotide sequence ID" value="NZ_CP006745.1"/>
</dbReference>
<evidence type="ECO:0000256" key="9">
    <source>
        <dbReference type="HAMAP-Rule" id="MF_00639"/>
    </source>
</evidence>
<reference evidence="11 12" key="1">
    <citation type="journal article" date="2013" name="PLoS ONE">
        <title>Bacterial endosymbiosis in a chordate host: long-term co-evolution and conservation of secondary metabolism.</title>
        <authorList>
            <person name="Kwan J.C."/>
            <person name="Schmidt E.W."/>
        </authorList>
    </citation>
    <scope>NUCLEOTIDE SEQUENCE [LARGE SCALE GENOMIC DNA]</scope>
    <source>
        <strain evidence="12">faulkneri L5</strain>
    </source>
</reference>
<dbReference type="Gene3D" id="3.40.50.720">
    <property type="entry name" value="NAD(P)-binding Rossmann-like Domain"/>
    <property type="match status" value="1"/>
</dbReference>
<dbReference type="OrthoDB" id="9809796at2"/>
<dbReference type="NCBIfam" id="TIGR01087">
    <property type="entry name" value="murD"/>
    <property type="match status" value="1"/>
</dbReference>
<name>V9TX06_9PROT</name>
<dbReference type="EMBL" id="CP006745">
    <property type="protein sequence ID" value="AHC73860.1"/>
    <property type="molecule type" value="Genomic_DNA"/>
</dbReference>
<dbReference type="InterPro" id="IPR018109">
    <property type="entry name" value="Folylpolyglutamate_synth_CS"/>
</dbReference>
<evidence type="ECO:0000256" key="8">
    <source>
        <dbReference type="ARBA" id="ARBA00023306"/>
    </source>
</evidence>
<accession>V9TX06</accession>
<feature type="domain" description="Mur ligase central" evidence="10">
    <location>
        <begin position="116"/>
        <end position="297"/>
    </location>
</feature>
<sequence length="464" mass="50426">MIKLDFAKNKCYAVMGLGISGRLAARALAKAGANVLAWDDIDNARNQVLGIKGVQLENLNFHGLDKVHALILSPGIPHTYPKPHPVAAEAKRRGLPIIGDIELLLRALPNRKNIIITGTNGKSTTTALISHLLTSNGLRVEVGGNLGRPVLNFNDPGRDGILVLELSSYQLELTPSIAPTIAVWLNISIDHIERHGNLAGYVAAKQRIFANQCSDNIAIVVVDDEQSSIVANTLRQNGNNLIEVSNKRPILGGIYVDQGFLIDARSSQPNKIFDLKSVQSLPGAHNEQNAAAATAACLALGFRKEVIARTITSFLGLAHRLELVAVYDNVTYVNDSKATNAIATAQALATYNPIYWIVGGRAKEGGIERLTPWLNRIKRAYLIGESAKNFLRQIGNNCPTVLSYTLENATWQAHAEAQEDNILGATVLLSPAAASFDQFPNFEVRGEQFKALVRALTYNYSKKY</sequence>
<evidence type="ECO:0000313" key="12">
    <source>
        <dbReference type="Proteomes" id="UP000018700"/>
    </source>
</evidence>
<comment type="similarity">
    <text evidence="9">Belongs to the MurCDEF family.</text>
</comment>
<dbReference type="PROSITE" id="PS01011">
    <property type="entry name" value="FOLYLPOLYGLU_SYNT_1"/>
    <property type="match status" value="1"/>
</dbReference>
<keyword evidence="6 9" id="KW-0547">Nucleotide-binding</keyword>
<dbReference type="STRING" id="1401328.P856_651"/>
<keyword evidence="8 9" id="KW-0131">Cell cycle</keyword>
<dbReference type="GO" id="GO:0005737">
    <property type="term" value="C:cytoplasm"/>
    <property type="evidence" value="ECO:0007669"/>
    <property type="project" value="UniProtKB-SubCell"/>
</dbReference>
<gene>
    <name evidence="9 11" type="primary">murD</name>
    <name evidence="11" type="ORF">P856_651</name>
</gene>
<protein>
    <recommendedName>
        <fullName evidence="9">UDP-N-acetylmuramoylalanine--D-glutamate ligase</fullName>
        <ecNumber evidence="9">6.3.2.9</ecNumber>
    </recommendedName>
    <alternativeName>
        <fullName evidence="9">D-glutamic acid-adding enzyme</fullName>
    </alternativeName>
    <alternativeName>
        <fullName evidence="9">UDP-N-acetylmuramoyl-L-alanyl-D-glutamate synthetase</fullName>
    </alternativeName>
</protein>
<comment type="function">
    <text evidence="9">Cell wall formation. Catalyzes the addition of glutamate to the nucleotide precursor UDP-N-acetylmuramoyl-L-alanine (UMA).</text>
</comment>
<evidence type="ECO:0000256" key="2">
    <source>
        <dbReference type="ARBA" id="ARBA00004752"/>
    </source>
</evidence>
<evidence type="ECO:0000313" key="11">
    <source>
        <dbReference type="EMBL" id="AHC73860.1"/>
    </source>
</evidence>
<dbReference type="Proteomes" id="UP000018700">
    <property type="component" value="Chromosome"/>
</dbReference>
<dbReference type="Gene3D" id="3.90.190.20">
    <property type="entry name" value="Mur ligase, C-terminal domain"/>
    <property type="match status" value="1"/>
</dbReference>
<dbReference type="AlphaFoldDB" id="V9TX06"/>
<keyword evidence="9" id="KW-0573">Peptidoglycan synthesis</keyword>
<dbReference type="SUPFAM" id="SSF51984">
    <property type="entry name" value="MurCD N-terminal domain"/>
    <property type="match status" value="1"/>
</dbReference>
<dbReference type="GO" id="GO:0004326">
    <property type="term" value="F:tetrahydrofolylpolyglutamate synthase activity"/>
    <property type="evidence" value="ECO:0007669"/>
    <property type="project" value="InterPro"/>
</dbReference>
<dbReference type="Pfam" id="PF08245">
    <property type="entry name" value="Mur_ligase_M"/>
    <property type="match status" value="1"/>
</dbReference>
<evidence type="ECO:0000256" key="5">
    <source>
        <dbReference type="ARBA" id="ARBA00022618"/>
    </source>
</evidence>
<dbReference type="GO" id="GO:0005524">
    <property type="term" value="F:ATP binding"/>
    <property type="evidence" value="ECO:0007669"/>
    <property type="project" value="UniProtKB-UniRule"/>
</dbReference>
<evidence type="ECO:0000259" key="10">
    <source>
        <dbReference type="Pfam" id="PF08245"/>
    </source>
</evidence>
<dbReference type="SUPFAM" id="SSF53623">
    <property type="entry name" value="MurD-like peptide ligases, catalytic domain"/>
    <property type="match status" value="1"/>
</dbReference>
<dbReference type="EC" id="6.3.2.9" evidence="9"/>
<dbReference type="SUPFAM" id="SSF53244">
    <property type="entry name" value="MurD-like peptide ligases, peptide-binding domain"/>
    <property type="match status" value="1"/>
</dbReference>
<comment type="subcellular location">
    <subcellularLocation>
        <location evidence="1 9">Cytoplasm</location>
    </subcellularLocation>
</comment>